<gene>
    <name evidence="2" type="ORF">GSMUA_191740.1</name>
</gene>
<dbReference type="FunCoup" id="A0A804IGP8">
    <property type="interactions" value="3434"/>
</dbReference>
<reference evidence="3" key="2">
    <citation type="submission" date="2021-05" db="UniProtKB">
        <authorList>
            <consortium name="EnsemblPlants"/>
        </authorList>
    </citation>
    <scope>IDENTIFICATION</scope>
    <source>
        <strain evidence="3">subsp. malaccensis</strain>
    </source>
</reference>
<sequence>MAAYESDGGGIGGKFRKRLFRRAPATPYDRPQAAARPAQPLPAEPRGNGWLSRLVDPATRIISWSASRLFPSSVFQKRLGAPPAAPPEANQRPVEEVIKEPSTNSLHEVQEHLSDGKNAVNSSNAGSAQHGTSSHVDGVFELEQLLKQKTFTRTEFDHLTQLLHSRIVEPNAREVAVNSENIEITNVRGQTNNAVEVNVLQPASSYEIEMPTIPGEANKKQQCANDVSQPMSSFNNKDKRVASEHERRERTKEEAASSTKIAKIHMSSRFFKSSASLSVQNKLFRDDRAMPIGTPYARKPSNHSLVLRTAVRNSEPVETRRNSLLSSGIYGRSAIYKMSRSPYFKPCSMANLGGDRSSLDDYGCPSMSENITHSGGRQTFKRGRSLLEDDIGSSGPTRRTHQKSNLMSPLASPYLSRGNSLPSSSTRVDQGSVTLNQKLLHLNEQENDHSEFQTVENSGVPSVPLPPQSSEMARKILQQPDKLVTSPKGQSSNLKIDMEESPFLLTHNMLHGQALKSMEEIDMSKFLNVQKNGSLKSPSDSHQKSFGNTISQKQDKSEENGSTKSAVKGVRFASTNSVLEKPNNVSGREAKPSTTTAHFVVSGAATTTSQKKPSFQMSAPEDLVELDDDSDDIKDSPSTATIVGNKPLLISKCEITHEKPKLEKSMKSSSNNICTSMGVSNGDSTKISNGLGMEKMNGFFFSAAPASTISSQVPLMVSNFTTSLMKSAPQCEETPAPTFKADLVELASGSASTAAGASGLGFSNATTATVLEGSKGEVVQTSKGGDLFNAFGNAALPTLSGFGAFRTSELNDGITSSTAISSALVAPSMTLGASFAPGFSTSTSMAPNSSATISSDAPIFSTIPSFQFGASGSFGASNAVTSSTEKSESTNLVGESVKSSVFSVSSSAPLLGTSAAFSSTRSNSSAVLTPSIFASTSNGSSALPAPALFSTATGGSSAMSLSSGFSTSTSMAPSSAATISSAAPILSTIPSFQFGASGSFGGASTVTSSTEKSDSTNLVGEPVKSSAFSVSSSAPLGTSAALSNTRSNSSAVLTPSIFASTSNSSSALPAPALFSTATGSSAVSMLPGFSTSSNGFSGFGSSPQSGGANSLFSSNSSQNLTVFGTTAESSFSTQPAQSGTGMSHALPISSSNTFGSSIPTTMFGLSGTSSSGSASSSFGFSTPGLEPLGSSSGFSFPTATGSSSSSGSSSTIPPAKSFVSSTGLSTISTLSAGGSSSSHVWSTPFGSSGFSFAASAISSANSSGNLSLVAGTGTGLFKSTSHSAQSSPSGSIFASTTFSPATGLPFGSAPSSGSSPFMFGSSSGSVSSFTSVGSTTSLISLVQPVFGAPNQTSGLNSGSPGNDQMNVEDSMADDSVQSSVLPAVKFGQPTNTPASPNFVFGSPATPGGTTTFQFGSQQNNFMPQSPSPFQPAGNLEFAAGGSFSLGSSGGGDTSGRRTVKVRRDKHRKR</sequence>
<dbReference type="InParanoid" id="A0A804IGP8"/>
<feature type="compositionally biased region" description="Polar residues" evidence="1">
    <location>
        <begin position="119"/>
        <end position="133"/>
    </location>
</feature>
<protein>
    <submittedName>
        <fullName evidence="2">(wild Malaysian banana) hypothetical protein</fullName>
    </submittedName>
</protein>
<feature type="compositionally biased region" description="Polar residues" evidence="1">
    <location>
        <begin position="573"/>
        <end position="596"/>
    </location>
</feature>
<reference evidence="2" key="1">
    <citation type="submission" date="2021-03" db="EMBL/GenBank/DDBJ databases">
        <authorList>
            <consortium name="Genoscope - CEA"/>
            <person name="William W."/>
        </authorList>
    </citation>
    <scope>NUCLEOTIDE SEQUENCE</scope>
    <source>
        <strain evidence="2">Doubled-haploid Pahang</strain>
    </source>
</reference>
<feature type="region of interest" description="Disordered" evidence="1">
    <location>
        <begin position="1"/>
        <end position="49"/>
    </location>
</feature>
<feature type="region of interest" description="Disordered" evidence="1">
    <location>
        <begin position="1417"/>
        <end position="1469"/>
    </location>
</feature>
<dbReference type="EMBL" id="HG996468">
    <property type="protein sequence ID" value="CAG1851392.1"/>
    <property type="molecule type" value="Genomic_DNA"/>
</dbReference>
<feature type="region of interest" description="Disordered" evidence="1">
    <location>
        <begin position="109"/>
        <end position="133"/>
    </location>
</feature>
<dbReference type="PANTHER" id="PTHR33416:SF20">
    <property type="entry name" value="NUCLEAR PORE COMPLEX PROTEIN NUP1"/>
    <property type="match status" value="1"/>
</dbReference>
<evidence type="ECO:0000313" key="3">
    <source>
        <dbReference type="EnsemblPlants" id="Ma03_p26850.1"/>
    </source>
</evidence>
<organism evidence="3 4">
    <name type="scientific">Musa acuminata subsp. malaccensis</name>
    <name type="common">Wild banana</name>
    <name type="synonym">Musa malaccensis</name>
    <dbReference type="NCBI Taxonomy" id="214687"/>
    <lineage>
        <taxon>Eukaryota</taxon>
        <taxon>Viridiplantae</taxon>
        <taxon>Streptophyta</taxon>
        <taxon>Embryophyta</taxon>
        <taxon>Tracheophyta</taxon>
        <taxon>Spermatophyta</taxon>
        <taxon>Magnoliopsida</taxon>
        <taxon>Liliopsida</taxon>
        <taxon>Zingiberales</taxon>
        <taxon>Musaceae</taxon>
        <taxon>Musa</taxon>
    </lineage>
</organism>
<feature type="compositionally biased region" description="Basic residues" evidence="1">
    <location>
        <begin position="1457"/>
        <end position="1469"/>
    </location>
</feature>
<feature type="compositionally biased region" description="Polar residues" evidence="1">
    <location>
        <begin position="220"/>
        <end position="235"/>
    </location>
</feature>
<feature type="compositionally biased region" description="Polar residues" evidence="1">
    <location>
        <begin position="417"/>
        <end position="430"/>
    </location>
</feature>
<dbReference type="GO" id="GO:0005635">
    <property type="term" value="C:nuclear envelope"/>
    <property type="evidence" value="ECO:0000318"/>
    <property type="project" value="GO_Central"/>
</dbReference>
<dbReference type="GO" id="GO:0071763">
    <property type="term" value="P:nuclear membrane organization"/>
    <property type="evidence" value="ECO:0000318"/>
    <property type="project" value="GO_Central"/>
</dbReference>
<evidence type="ECO:0000313" key="2">
    <source>
        <dbReference type="EMBL" id="CAG1851392.1"/>
    </source>
</evidence>
<dbReference type="PANTHER" id="PTHR33416">
    <property type="entry name" value="NUCLEAR PORE COMPLEX PROTEIN NUP1"/>
    <property type="match status" value="1"/>
</dbReference>
<proteinExistence type="predicted"/>
<dbReference type="Gramene" id="Ma03_t26850.1">
    <property type="protein sequence ID" value="Ma03_p26850.1"/>
    <property type="gene ID" value="Ma03_g26850"/>
</dbReference>
<dbReference type="OMA" id="WSTRCET"/>
<evidence type="ECO:0000313" key="4">
    <source>
        <dbReference type="Proteomes" id="UP000012960"/>
    </source>
</evidence>
<evidence type="ECO:0000256" key="1">
    <source>
        <dbReference type="SAM" id="MobiDB-lite"/>
    </source>
</evidence>
<accession>A0A804IGP8</accession>
<feature type="region of interest" description="Disordered" evidence="1">
    <location>
        <begin position="388"/>
        <end position="430"/>
    </location>
</feature>
<dbReference type="Proteomes" id="UP000012960">
    <property type="component" value="Unplaced"/>
</dbReference>
<feature type="region of interest" description="Disordered" evidence="1">
    <location>
        <begin position="532"/>
        <end position="596"/>
    </location>
</feature>
<feature type="compositionally biased region" description="Basic and acidic residues" evidence="1">
    <location>
        <begin position="236"/>
        <end position="255"/>
    </location>
</feature>
<feature type="compositionally biased region" description="Polar residues" evidence="1">
    <location>
        <begin position="532"/>
        <end position="552"/>
    </location>
</feature>
<name>A0A804IGP8_MUSAM</name>
<keyword evidence="4" id="KW-1185">Reference proteome</keyword>
<feature type="region of interest" description="Disordered" evidence="1">
    <location>
        <begin position="214"/>
        <end position="259"/>
    </location>
</feature>
<dbReference type="EnsemblPlants" id="Ma03_t26850.1">
    <property type="protein sequence ID" value="Ma03_p26850.1"/>
    <property type="gene ID" value="Ma03_g26850"/>
</dbReference>